<feature type="coiled-coil region" evidence="1">
    <location>
        <begin position="48"/>
        <end position="82"/>
    </location>
</feature>
<evidence type="ECO:0008006" key="5">
    <source>
        <dbReference type="Google" id="ProtNLM"/>
    </source>
</evidence>
<keyword evidence="2" id="KW-0812">Transmembrane</keyword>
<dbReference type="RefSeq" id="WP_377490068.1">
    <property type="nucleotide sequence ID" value="NZ_JBHUOX010000025.1"/>
</dbReference>
<evidence type="ECO:0000256" key="1">
    <source>
        <dbReference type="SAM" id="Coils"/>
    </source>
</evidence>
<reference evidence="4" key="1">
    <citation type="journal article" date="2019" name="Int. J. Syst. Evol. Microbiol.">
        <title>The Global Catalogue of Microorganisms (GCM) 10K type strain sequencing project: providing services to taxonomists for standard genome sequencing and annotation.</title>
        <authorList>
            <consortium name="The Broad Institute Genomics Platform"/>
            <consortium name="The Broad Institute Genome Sequencing Center for Infectious Disease"/>
            <person name="Wu L."/>
            <person name="Ma J."/>
        </authorList>
    </citation>
    <scope>NUCLEOTIDE SEQUENCE [LARGE SCALE GENOMIC DNA]</scope>
    <source>
        <strain evidence="4">KCTC 23984</strain>
    </source>
</reference>
<protein>
    <recommendedName>
        <fullName evidence="5">Cell division protein FtsL</fullName>
    </recommendedName>
</protein>
<keyword evidence="4" id="KW-1185">Reference proteome</keyword>
<dbReference type="Proteomes" id="UP001597641">
    <property type="component" value="Unassembled WGS sequence"/>
</dbReference>
<name>A0ABW6BZP9_9BACT</name>
<evidence type="ECO:0000256" key="2">
    <source>
        <dbReference type="SAM" id="Phobius"/>
    </source>
</evidence>
<keyword evidence="2" id="KW-1133">Transmembrane helix</keyword>
<evidence type="ECO:0000313" key="3">
    <source>
        <dbReference type="EMBL" id="MFD3003188.1"/>
    </source>
</evidence>
<organism evidence="3 4">
    <name type="scientific">Pontibacter toksunensis</name>
    <dbReference type="NCBI Taxonomy" id="1332631"/>
    <lineage>
        <taxon>Bacteria</taxon>
        <taxon>Pseudomonadati</taxon>
        <taxon>Bacteroidota</taxon>
        <taxon>Cytophagia</taxon>
        <taxon>Cytophagales</taxon>
        <taxon>Hymenobacteraceae</taxon>
        <taxon>Pontibacter</taxon>
    </lineage>
</organism>
<comment type="caution">
    <text evidence="3">The sequence shown here is derived from an EMBL/GenBank/DDBJ whole genome shotgun (WGS) entry which is preliminary data.</text>
</comment>
<feature type="transmembrane region" description="Helical" evidence="2">
    <location>
        <begin position="26"/>
        <end position="43"/>
    </location>
</feature>
<sequence>MSLKEKNIDNLLYELTKREKGFRNRTIISIIILFLAGAIWLFWTNRQVERLRSELQYLQNQIDSKEKQIDFLEETLHEAQNFNLSKVELNPMTIKYLSYNPELGLAGNLFRDIKQLQYQNTEFNLNGKTPEEGFNSPSMISYILKENRYIEDIALNSSQLINYLPISKDELQSGDIIIYKSGYSMLYIKYSDPFDNNVVKDFSIGMTPFGILELKPDFADKSTILRPINKPGM</sequence>
<proteinExistence type="predicted"/>
<keyword evidence="2" id="KW-0472">Membrane</keyword>
<keyword evidence="1" id="KW-0175">Coiled coil</keyword>
<evidence type="ECO:0000313" key="4">
    <source>
        <dbReference type="Proteomes" id="UP001597641"/>
    </source>
</evidence>
<gene>
    <name evidence="3" type="ORF">ACFS7Z_22695</name>
</gene>
<accession>A0ABW6BZP9</accession>
<dbReference type="EMBL" id="JBHUOX010000025">
    <property type="protein sequence ID" value="MFD3003188.1"/>
    <property type="molecule type" value="Genomic_DNA"/>
</dbReference>